<dbReference type="PANTHER" id="PTHR10688">
    <property type="entry name" value="PWWP DOMAIN-CONTAINING PROTEIN"/>
    <property type="match status" value="1"/>
</dbReference>
<protein>
    <submittedName>
        <fullName evidence="2">Uncharacterized protein</fullName>
    </submittedName>
</protein>
<feature type="compositionally biased region" description="Polar residues" evidence="1">
    <location>
        <begin position="131"/>
        <end position="140"/>
    </location>
</feature>
<gene>
    <name evidence="2" type="ORF">SHERM_20388</name>
</gene>
<feature type="compositionally biased region" description="Polar residues" evidence="1">
    <location>
        <begin position="160"/>
        <end position="177"/>
    </location>
</feature>
<proteinExistence type="predicted"/>
<feature type="region of interest" description="Disordered" evidence="1">
    <location>
        <begin position="94"/>
        <end position="232"/>
    </location>
</feature>
<feature type="region of interest" description="Disordered" evidence="1">
    <location>
        <begin position="1"/>
        <end position="54"/>
    </location>
</feature>
<feature type="compositionally biased region" description="Basic residues" evidence="1">
    <location>
        <begin position="211"/>
        <end position="221"/>
    </location>
</feature>
<organism evidence="2 3">
    <name type="scientific">Striga hermonthica</name>
    <name type="common">Purple witchweed</name>
    <name type="synonym">Buchnera hermonthica</name>
    <dbReference type="NCBI Taxonomy" id="68872"/>
    <lineage>
        <taxon>Eukaryota</taxon>
        <taxon>Viridiplantae</taxon>
        <taxon>Streptophyta</taxon>
        <taxon>Embryophyta</taxon>
        <taxon>Tracheophyta</taxon>
        <taxon>Spermatophyta</taxon>
        <taxon>Magnoliopsida</taxon>
        <taxon>eudicotyledons</taxon>
        <taxon>Gunneridae</taxon>
        <taxon>Pentapetalae</taxon>
        <taxon>asterids</taxon>
        <taxon>lamiids</taxon>
        <taxon>Lamiales</taxon>
        <taxon>Orobanchaceae</taxon>
        <taxon>Buchnereae</taxon>
        <taxon>Striga</taxon>
    </lineage>
</organism>
<name>A0A9N7N527_STRHE</name>
<dbReference type="OrthoDB" id="62853at2759"/>
<dbReference type="PANTHER" id="PTHR10688:SF5">
    <property type="entry name" value="PWWP DOMAIN-CONTAINING PROTEIN 1-RELATED"/>
    <property type="match status" value="1"/>
</dbReference>
<keyword evidence="3" id="KW-1185">Reference proteome</keyword>
<evidence type="ECO:0000313" key="2">
    <source>
        <dbReference type="EMBL" id="CAA0823221.1"/>
    </source>
</evidence>
<evidence type="ECO:0000313" key="3">
    <source>
        <dbReference type="Proteomes" id="UP001153555"/>
    </source>
</evidence>
<sequence length="636" mass="69567">MSAGDDDPEWLSNRENESVEDEAAVPSTSGDGSSKPLGFNRAAPFDNSTEIRASDNVNKAGVFKFEDEEAKLDDASGRALENQAPLSGRQVFAETLGKGKHPIKPTKTKDQLEKDKYLFVRRDAPAHPTTKKTSSVQSGPSPHLLPADGIESSELPMLSGTESHTYQASSDQASVSESVKPFGGPKKSVEGGQPNVKVLKRQAEESSAKNVKAKKKKKKKSKAEAANTEHNATPANEKVKKIKEIRHEGSSNVVRIPLANSDSRGPVEKVQKVSSDAVSFISLVDPQKSAIDLRFLVRDLRTLALNPIRGLEKGCSSSTLSVFLKFRSLVYRKSLISQPRTVNETIEALLTTHQPALRRSIDKPVTISLWEDLLRGLLMTQQKASPVDPDHARHEVFASALPSGAQLRAKFARFGPLDLDATRVFLKTYTCRLFYRCRADAEEALDFAMTSENLFGSTNVRCHVKEVRVEPPVEPELPPVRAKLPATVAERSPSVQQPKSILKKAFGDEGNTGNGRGTRVKFVFGSNSSNANASANKAQEQLSSFVVGSSSNKNISHSSMDSSSSAAKNLPNKVFSNVTSHRQLEKLPVNLPSSEPNRDISQQLLDLMARCSDVVSQVWGSWDICRTMLFRREMPT</sequence>
<dbReference type="EMBL" id="CACSLK010024540">
    <property type="protein sequence ID" value="CAA0823221.1"/>
    <property type="molecule type" value="Genomic_DNA"/>
</dbReference>
<reference evidence="2" key="1">
    <citation type="submission" date="2019-12" db="EMBL/GenBank/DDBJ databases">
        <authorList>
            <person name="Scholes J."/>
        </authorList>
    </citation>
    <scope>NUCLEOTIDE SEQUENCE</scope>
</reference>
<accession>A0A9N7N527</accession>
<dbReference type="InterPro" id="IPR052657">
    <property type="entry name" value="PDP_family_Arabidopsis"/>
</dbReference>
<feature type="compositionally biased region" description="Basic and acidic residues" evidence="1">
    <location>
        <begin position="107"/>
        <end position="125"/>
    </location>
</feature>
<evidence type="ECO:0000256" key="1">
    <source>
        <dbReference type="SAM" id="MobiDB-lite"/>
    </source>
</evidence>
<dbReference type="AlphaFoldDB" id="A0A9N7N527"/>
<comment type="caution">
    <text evidence="2">The sequence shown here is derived from an EMBL/GenBank/DDBJ whole genome shotgun (WGS) entry which is preliminary data.</text>
</comment>
<dbReference type="Proteomes" id="UP001153555">
    <property type="component" value="Unassembled WGS sequence"/>
</dbReference>